<dbReference type="PANTHER" id="PTHR43285:SF2">
    <property type="entry name" value="ANTHRANILATE PHOSPHORIBOSYLTRANSFERASE"/>
    <property type="match status" value="1"/>
</dbReference>
<dbReference type="PROSITE" id="PS50931">
    <property type="entry name" value="HTH_LYSR"/>
    <property type="match status" value="1"/>
</dbReference>
<dbReference type="PANTHER" id="PTHR43285">
    <property type="entry name" value="ANTHRANILATE PHOSPHORIBOSYLTRANSFERASE"/>
    <property type="match status" value="1"/>
</dbReference>
<dbReference type="InterPro" id="IPR005940">
    <property type="entry name" value="Anthranilate_Pribosyl_Tfrase"/>
</dbReference>
<dbReference type="InterPro" id="IPR000312">
    <property type="entry name" value="Glycosyl_Trfase_fam3"/>
</dbReference>
<dbReference type="InterPro" id="IPR000847">
    <property type="entry name" value="LysR_HTH_N"/>
</dbReference>
<keyword evidence="4" id="KW-0822">Tryptophan biosynthesis</keyword>
<sequence length="488" mass="52303">MEHTKAATGGQIGINSLKLLLALDALLREGSVTGAAASLGMQISSVSRMLGELRRLYGDPIFIRTGRGLKATPFAESLRLRVRSLAEETDALLKGEAWHPNVFDPAPVLIRPAAPGQWQQRSRVSPPPLAVTRGDSLEAEPTAAGIARRMARIGSNSDPHRRLAKYIALTSSGPGRSRPLETEEAQDAMAIILRGEADPVQVGGLLMTLHYRGTTALELAGFACAIRNAATIHLKSEDRPGLDWPVYVSPRWRSPPWFIHAARLVAAAGHRVIMHGHFGNGSDSGKLETAAGQAGILVCTNSTEITAALRGRNIAFVPLGAFAPQVHAMLNLYPLLETRTPINQVVPLINPFTARASLLGAAGGYSKDLYRQVIEALQMDRVTLVSSTRSFAQVVPTRATTILRILRGCEDKITVPAQPKLSGGGGLSGFTQQEYWQAVWSGAARDKEAEATVILTAAAALLSVSTDPSPGFAQALQQAVDLWAERRR</sequence>
<comment type="caution">
    <text evidence="6">The sequence shown here is derived from an EMBL/GenBank/DDBJ whole genome shotgun (WGS) entry which is preliminary data.</text>
</comment>
<keyword evidence="3" id="KW-0808">Transferase</keyword>
<protein>
    <recommendedName>
        <fullName evidence="5">HTH lysR-type domain-containing protein</fullName>
    </recommendedName>
</protein>
<dbReference type="Pfam" id="PF02885">
    <property type="entry name" value="Glycos_trans_3N"/>
    <property type="match status" value="1"/>
</dbReference>
<keyword evidence="7" id="KW-1185">Reference proteome</keyword>
<evidence type="ECO:0000256" key="1">
    <source>
        <dbReference type="ARBA" id="ARBA00022605"/>
    </source>
</evidence>
<organism evidence="6 7">
    <name type="scientific">Pseudorhizobium pelagicum</name>
    <dbReference type="NCBI Taxonomy" id="1509405"/>
    <lineage>
        <taxon>Bacteria</taxon>
        <taxon>Pseudomonadati</taxon>
        <taxon>Pseudomonadota</taxon>
        <taxon>Alphaproteobacteria</taxon>
        <taxon>Hyphomicrobiales</taxon>
        <taxon>Rhizobiaceae</taxon>
        <taxon>Rhizobium/Agrobacterium group</taxon>
        <taxon>Pseudorhizobium</taxon>
    </lineage>
</organism>
<evidence type="ECO:0000256" key="3">
    <source>
        <dbReference type="ARBA" id="ARBA00022679"/>
    </source>
</evidence>
<dbReference type="SUPFAM" id="SSF47648">
    <property type="entry name" value="Nucleoside phosphorylase/phosphoribosyltransferase N-terminal domain"/>
    <property type="match status" value="1"/>
</dbReference>
<evidence type="ECO:0000256" key="4">
    <source>
        <dbReference type="ARBA" id="ARBA00022822"/>
    </source>
</evidence>
<dbReference type="Proteomes" id="UP000052167">
    <property type="component" value="Unassembled WGS sequence"/>
</dbReference>
<evidence type="ECO:0000256" key="2">
    <source>
        <dbReference type="ARBA" id="ARBA00022676"/>
    </source>
</evidence>
<dbReference type="NCBIfam" id="NF006564">
    <property type="entry name" value="PRK09071.1"/>
    <property type="match status" value="1"/>
</dbReference>
<proteinExistence type="predicted"/>
<evidence type="ECO:0000313" key="7">
    <source>
        <dbReference type="Proteomes" id="UP000052167"/>
    </source>
</evidence>
<dbReference type="InterPro" id="IPR036388">
    <property type="entry name" value="WH-like_DNA-bd_sf"/>
</dbReference>
<dbReference type="SUPFAM" id="SSF52418">
    <property type="entry name" value="Nucleoside phosphorylase/phosphoribosyltransferase catalytic domain"/>
    <property type="match status" value="1"/>
</dbReference>
<dbReference type="SUPFAM" id="SSF46785">
    <property type="entry name" value="Winged helix' DNA-binding domain"/>
    <property type="match status" value="1"/>
</dbReference>
<reference evidence="6 7" key="1">
    <citation type="submission" date="2014-06" db="EMBL/GenBank/DDBJ databases">
        <title>Rhizobium pelagicum/R2-400B4.</title>
        <authorList>
            <person name="Kimes N.E."/>
            <person name="Lopez-Perez M."/>
        </authorList>
    </citation>
    <scope>NUCLEOTIDE SEQUENCE [LARGE SCALE GENOMIC DNA]</scope>
    <source>
        <strain evidence="6 7">R2-400B4</strain>
    </source>
</reference>
<dbReference type="EMBL" id="JOKJ01000015">
    <property type="protein sequence ID" value="KEQ06686.1"/>
    <property type="molecule type" value="Genomic_DNA"/>
</dbReference>
<dbReference type="InterPro" id="IPR036320">
    <property type="entry name" value="Glycosyl_Trfase_fam3_N_dom_sf"/>
</dbReference>
<gene>
    <name evidence="6" type="ORF">GV68_06490</name>
</gene>
<dbReference type="GO" id="GO:0005829">
    <property type="term" value="C:cytosol"/>
    <property type="evidence" value="ECO:0007669"/>
    <property type="project" value="TreeGrafter"/>
</dbReference>
<dbReference type="InterPro" id="IPR035902">
    <property type="entry name" value="Nuc_phospho_transferase"/>
</dbReference>
<evidence type="ECO:0000259" key="5">
    <source>
        <dbReference type="PROSITE" id="PS50931"/>
    </source>
</evidence>
<feature type="domain" description="HTH lysR-type" evidence="5">
    <location>
        <begin position="15"/>
        <end position="72"/>
    </location>
</feature>
<evidence type="ECO:0000313" key="6">
    <source>
        <dbReference type="EMBL" id="KEQ06686.1"/>
    </source>
</evidence>
<keyword evidence="2" id="KW-0328">Glycosyltransferase</keyword>
<keyword evidence="4" id="KW-0057">Aromatic amino acid biosynthesis</keyword>
<dbReference type="AlphaFoldDB" id="A0A922NZB9"/>
<dbReference type="InterPro" id="IPR017459">
    <property type="entry name" value="Glycosyl_Trfase_fam3_N_dom"/>
</dbReference>
<dbReference type="Gene3D" id="3.40.1030.10">
    <property type="entry name" value="Nucleoside phosphorylase/phosphoribosyltransferase catalytic domain"/>
    <property type="match status" value="1"/>
</dbReference>
<dbReference type="GO" id="GO:0004048">
    <property type="term" value="F:anthranilate phosphoribosyltransferase activity"/>
    <property type="evidence" value="ECO:0007669"/>
    <property type="project" value="InterPro"/>
</dbReference>
<dbReference type="Gene3D" id="1.20.970.10">
    <property type="entry name" value="Transferase, Pyrimidine Nucleoside Phosphorylase, Chain C"/>
    <property type="match status" value="1"/>
</dbReference>
<dbReference type="GO" id="GO:0003700">
    <property type="term" value="F:DNA-binding transcription factor activity"/>
    <property type="evidence" value="ECO:0007669"/>
    <property type="project" value="InterPro"/>
</dbReference>
<dbReference type="GO" id="GO:0000162">
    <property type="term" value="P:L-tryptophan biosynthetic process"/>
    <property type="evidence" value="ECO:0007669"/>
    <property type="project" value="UniProtKB-KW"/>
</dbReference>
<dbReference type="InterPro" id="IPR036390">
    <property type="entry name" value="WH_DNA-bd_sf"/>
</dbReference>
<keyword evidence="1" id="KW-0028">Amino-acid biosynthesis</keyword>
<accession>A0A922NZB9</accession>
<dbReference type="Pfam" id="PF00126">
    <property type="entry name" value="HTH_1"/>
    <property type="match status" value="1"/>
</dbReference>
<dbReference type="Pfam" id="PF00591">
    <property type="entry name" value="Glycos_transf_3"/>
    <property type="match status" value="1"/>
</dbReference>
<dbReference type="Gene3D" id="1.10.10.10">
    <property type="entry name" value="Winged helix-like DNA-binding domain superfamily/Winged helix DNA-binding domain"/>
    <property type="match status" value="1"/>
</dbReference>
<name>A0A922NZB9_9HYPH</name>